<proteinExistence type="predicted"/>
<sequence>MLSRCSWLSATSQAVFCRTPPAGVAAGQHASESIMKLNQVAQGQQFLKSCDIRANFFAAIRDPEAPTREVLVFRTHLTVEVVVARLAAYMHVKRVDLDGGDRMVHVRLPAGGTGRIHVQRTPSFTRIRFLEQ</sequence>
<keyword evidence="2" id="KW-1185">Reference proteome</keyword>
<dbReference type="GeneID" id="6369830"/>
<accession>B2ZXS8</accession>
<name>B2ZXS8_9CAUD</name>
<evidence type="ECO:0000313" key="2">
    <source>
        <dbReference type="Proteomes" id="UP000001034"/>
    </source>
</evidence>
<reference evidence="1 2" key="1">
    <citation type="journal article" date="2010" name="Virology">
        <title>A jumbo phage infecting the phytopathogen Ralstonia solanacearum defines a new lineage of the Myoviridae family.</title>
        <authorList>
            <person name="Yamada T."/>
            <person name="Satoh S."/>
            <person name="Ishikawa H."/>
            <person name="Fujiwara A."/>
            <person name="Kawasaki T."/>
            <person name="Fujie M."/>
            <person name="Ogata H."/>
        </authorList>
    </citation>
    <scope>NUCLEOTIDE SEQUENCE [LARGE SCALE GENOMIC DNA]</scope>
</reference>
<dbReference type="Proteomes" id="UP000001034">
    <property type="component" value="Segment"/>
</dbReference>
<protein>
    <submittedName>
        <fullName evidence="1">Uncharacterized protein</fullName>
    </submittedName>
</protein>
<dbReference type="RefSeq" id="YP_001949914.1">
    <property type="nucleotide sequence ID" value="NC_010811.2"/>
</dbReference>
<dbReference type="EMBL" id="AB366653">
    <property type="protein sequence ID" value="BAG41484.1"/>
    <property type="molecule type" value="Genomic_DNA"/>
</dbReference>
<evidence type="ECO:0000313" key="1">
    <source>
        <dbReference type="EMBL" id="BAG41484.1"/>
    </source>
</evidence>
<organism evidence="1 2">
    <name type="scientific">Ralstonia phage phiRSL1</name>
    <dbReference type="NCBI Taxonomy" id="1980924"/>
    <lineage>
        <taxon>Viruses</taxon>
        <taxon>Duplodnaviria</taxon>
        <taxon>Heunggongvirae</taxon>
        <taxon>Uroviricota</taxon>
        <taxon>Caudoviricetes</taxon>
        <taxon>Mieseafarmvirus</taxon>
        <taxon>Mieseafarmvirus RSL1</taxon>
    </lineage>
</organism>
<dbReference type="KEGG" id="vg:6369830"/>